<evidence type="ECO:0000313" key="2">
    <source>
        <dbReference type="EMBL" id="CAD2194629.1"/>
    </source>
</evidence>
<sequence>MGPKNCLEFCIFLVLSLGVLVLSLGVLGSPLIFGLDLCYFKLPYFKLNIQINGETDQFLCDFIHEIGLNLSTVASTRKLRRTRQGFFGIEHALLDKHFHLESVLKNILMCEKILAKNLEENLNCEIIELNEDNEKEKSNKFLERYKLKNEDLENENLPELEDCLKLPFGREYKIC</sequence>
<gene>
    <name evidence="2" type="ORF">MENT_LOCUS47654</name>
</gene>
<dbReference type="OrthoDB" id="9995526at2759"/>
<reference evidence="2 3" key="1">
    <citation type="submission" date="2020-08" db="EMBL/GenBank/DDBJ databases">
        <authorList>
            <person name="Koutsovoulos G."/>
            <person name="Danchin GJ E."/>
        </authorList>
    </citation>
    <scope>NUCLEOTIDE SEQUENCE [LARGE SCALE GENOMIC DNA]</scope>
</reference>
<dbReference type="InterPro" id="IPR020103">
    <property type="entry name" value="PsdUridine_synth_cat_dom_sf"/>
</dbReference>
<organism evidence="2 3">
    <name type="scientific">Meloidogyne enterolobii</name>
    <name type="common">Root-knot nematode worm</name>
    <name type="synonym">Meloidogyne mayaguensis</name>
    <dbReference type="NCBI Taxonomy" id="390850"/>
    <lineage>
        <taxon>Eukaryota</taxon>
        <taxon>Metazoa</taxon>
        <taxon>Ecdysozoa</taxon>
        <taxon>Nematoda</taxon>
        <taxon>Chromadorea</taxon>
        <taxon>Rhabditida</taxon>
        <taxon>Tylenchina</taxon>
        <taxon>Tylenchomorpha</taxon>
        <taxon>Tylenchoidea</taxon>
        <taxon>Meloidogynidae</taxon>
        <taxon>Meloidogyninae</taxon>
        <taxon>Meloidogyne</taxon>
    </lineage>
</organism>
<dbReference type="Gene3D" id="3.30.2350.10">
    <property type="entry name" value="Pseudouridine synthase"/>
    <property type="match status" value="1"/>
</dbReference>
<dbReference type="AlphaFoldDB" id="A0A6V7X5U7"/>
<keyword evidence="1" id="KW-0175">Coiled coil</keyword>
<dbReference type="Proteomes" id="UP000580250">
    <property type="component" value="Unassembled WGS sequence"/>
</dbReference>
<proteinExistence type="predicted"/>
<dbReference type="GO" id="GO:0003723">
    <property type="term" value="F:RNA binding"/>
    <property type="evidence" value="ECO:0007669"/>
    <property type="project" value="InterPro"/>
</dbReference>
<protein>
    <submittedName>
        <fullName evidence="2">Uncharacterized protein</fullName>
    </submittedName>
</protein>
<name>A0A6V7X5U7_MELEN</name>
<dbReference type="EMBL" id="CAJEWN010001132">
    <property type="protein sequence ID" value="CAD2194629.1"/>
    <property type="molecule type" value="Genomic_DNA"/>
</dbReference>
<feature type="coiled-coil region" evidence="1">
    <location>
        <begin position="115"/>
        <end position="155"/>
    </location>
</feature>
<dbReference type="PANTHER" id="PTHR13195:SF0">
    <property type="entry name" value="PSEUDOURIDYLATE SYNTHASE TRUB2, MITOCHONDRIAL"/>
    <property type="match status" value="1"/>
</dbReference>
<dbReference type="PANTHER" id="PTHR13195">
    <property type="entry name" value="PSEUDOURIDINE SYNTHASE-RELATED"/>
    <property type="match status" value="1"/>
</dbReference>
<dbReference type="GO" id="GO:0009982">
    <property type="term" value="F:pseudouridine synthase activity"/>
    <property type="evidence" value="ECO:0007669"/>
    <property type="project" value="InterPro"/>
</dbReference>
<evidence type="ECO:0000256" key="1">
    <source>
        <dbReference type="SAM" id="Coils"/>
    </source>
</evidence>
<dbReference type="SUPFAM" id="SSF55120">
    <property type="entry name" value="Pseudouridine synthase"/>
    <property type="match status" value="1"/>
</dbReference>
<evidence type="ECO:0000313" key="3">
    <source>
        <dbReference type="Proteomes" id="UP000580250"/>
    </source>
</evidence>
<accession>A0A6V7X5U7</accession>
<dbReference type="InterPro" id="IPR039048">
    <property type="entry name" value="Trub2"/>
</dbReference>
<comment type="caution">
    <text evidence="2">The sequence shown here is derived from an EMBL/GenBank/DDBJ whole genome shotgun (WGS) entry which is preliminary data.</text>
</comment>
<dbReference type="GO" id="GO:0001522">
    <property type="term" value="P:pseudouridine synthesis"/>
    <property type="evidence" value="ECO:0007669"/>
    <property type="project" value="InterPro"/>
</dbReference>